<keyword evidence="3" id="KW-1185">Reference proteome</keyword>
<dbReference type="Proteomes" id="UP000244005">
    <property type="component" value="Unassembled WGS sequence"/>
</dbReference>
<feature type="compositionally biased region" description="Basic residues" evidence="1">
    <location>
        <begin position="102"/>
        <end position="112"/>
    </location>
</feature>
<evidence type="ECO:0000256" key="1">
    <source>
        <dbReference type="SAM" id="MobiDB-lite"/>
    </source>
</evidence>
<proteinExistence type="predicted"/>
<name>A0A2R6XHQ0_MARPO</name>
<organism evidence="2 3">
    <name type="scientific">Marchantia polymorpha</name>
    <name type="common">Common liverwort</name>
    <name type="synonym">Marchantia aquatica</name>
    <dbReference type="NCBI Taxonomy" id="3197"/>
    <lineage>
        <taxon>Eukaryota</taxon>
        <taxon>Viridiplantae</taxon>
        <taxon>Streptophyta</taxon>
        <taxon>Embryophyta</taxon>
        <taxon>Marchantiophyta</taxon>
        <taxon>Marchantiopsida</taxon>
        <taxon>Marchantiidae</taxon>
        <taxon>Marchantiales</taxon>
        <taxon>Marchantiaceae</taxon>
        <taxon>Marchantia</taxon>
    </lineage>
</organism>
<evidence type="ECO:0000313" key="3">
    <source>
        <dbReference type="Proteomes" id="UP000244005"/>
    </source>
</evidence>
<reference evidence="3" key="1">
    <citation type="journal article" date="2017" name="Cell">
        <title>Insights into land plant evolution garnered from the Marchantia polymorpha genome.</title>
        <authorList>
            <person name="Bowman J.L."/>
            <person name="Kohchi T."/>
            <person name="Yamato K.T."/>
            <person name="Jenkins J."/>
            <person name="Shu S."/>
            <person name="Ishizaki K."/>
            <person name="Yamaoka S."/>
            <person name="Nishihama R."/>
            <person name="Nakamura Y."/>
            <person name="Berger F."/>
            <person name="Adam C."/>
            <person name="Aki S.S."/>
            <person name="Althoff F."/>
            <person name="Araki T."/>
            <person name="Arteaga-Vazquez M.A."/>
            <person name="Balasubrmanian S."/>
            <person name="Barry K."/>
            <person name="Bauer D."/>
            <person name="Boehm C.R."/>
            <person name="Briginshaw L."/>
            <person name="Caballero-Perez J."/>
            <person name="Catarino B."/>
            <person name="Chen F."/>
            <person name="Chiyoda S."/>
            <person name="Chovatia M."/>
            <person name="Davies K.M."/>
            <person name="Delmans M."/>
            <person name="Demura T."/>
            <person name="Dierschke T."/>
            <person name="Dolan L."/>
            <person name="Dorantes-Acosta A.E."/>
            <person name="Eklund D.M."/>
            <person name="Florent S.N."/>
            <person name="Flores-Sandoval E."/>
            <person name="Fujiyama A."/>
            <person name="Fukuzawa H."/>
            <person name="Galik B."/>
            <person name="Grimanelli D."/>
            <person name="Grimwood J."/>
            <person name="Grossniklaus U."/>
            <person name="Hamada T."/>
            <person name="Haseloff J."/>
            <person name="Hetherington A.J."/>
            <person name="Higo A."/>
            <person name="Hirakawa Y."/>
            <person name="Hundley H.N."/>
            <person name="Ikeda Y."/>
            <person name="Inoue K."/>
            <person name="Inoue S.I."/>
            <person name="Ishida S."/>
            <person name="Jia Q."/>
            <person name="Kakita M."/>
            <person name="Kanazawa T."/>
            <person name="Kawai Y."/>
            <person name="Kawashima T."/>
            <person name="Kennedy M."/>
            <person name="Kinose K."/>
            <person name="Kinoshita T."/>
            <person name="Kohara Y."/>
            <person name="Koide E."/>
            <person name="Komatsu K."/>
            <person name="Kopischke S."/>
            <person name="Kubo M."/>
            <person name="Kyozuka J."/>
            <person name="Lagercrantz U."/>
            <person name="Lin S.S."/>
            <person name="Lindquist E."/>
            <person name="Lipzen A.M."/>
            <person name="Lu C.W."/>
            <person name="De Luna E."/>
            <person name="Martienssen R.A."/>
            <person name="Minamino N."/>
            <person name="Mizutani M."/>
            <person name="Mizutani M."/>
            <person name="Mochizuki N."/>
            <person name="Monte I."/>
            <person name="Mosher R."/>
            <person name="Nagasaki H."/>
            <person name="Nakagami H."/>
            <person name="Naramoto S."/>
            <person name="Nishitani K."/>
            <person name="Ohtani M."/>
            <person name="Okamoto T."/>
            <person name="Okumura M."/>
            <person name="Phillips J."/>
            <person name="Pollak B."/>
            <person name="Reinders A."/>
            <person name="Rovekamp M."/>
            <person name="Sano R."/>
            <person name="Sawa S."/>
            <person name="Schmid M.W."/>
            <person name="Shirakawa M."/>
            <person name="Solano R."/>
            <person name="Spunde A."/>
            <person name="Suetsugu N."/>
            <person name="Sugano S."/>
            <person name="Sugiyama A."/>
            <person name="Sun R."/>
            <person name="Suzuki Y."/>
            <person name="Takenaka M."/>
            <person name="Takezawa D."/>
            <person name="Tomogane H."/>
            <person name="Tsuzuki M."/>
            <person name="Ueda T."/>
            <person name="Umeda M."/>
            <person name="Ward J.M."/>
            <person name="Watanabe Y."/>
            <person name="Yazaki K."/>
            <person name="Yokoyama R."/>
            <person name="Yoshitake Y."/>
            <person name="Yotsui I."/>
            <person name="Zachgo S."/>
            <person name="Schmutz J."/>
        </authorList>
    </citation>
    <scope>NUCLEOTIDE SEQUENCE [LARGE SCALE GENOMIC DNA]</scope>
    <source>
        <strain evidence="3">Tak-1</strain>
    </source>
</reference>
<protein>
    <submittedName>
        <fullName evidence="2">Uncharacterized protein</fullName>
    </submittedName>
</protein>
<gene>
    <name evidence="2" type="ORF">MARPO_0014s0130</name>
</gene>
<feature type="region of interest" description="Disordered" evidence="1">
    <location>
        <begin position="74"/>
        <end position="137"/>
    </location>
</feature>
<evidence type="ECO:0000313" key="2">
    <source>
        <dbReference type="EMBL" id="PTQ45609.1"/>
    </source>
</evidence>
<accession>A0A2R6XHQ0</accession>
<sequence>MEGRGRGDTRAAVRCAGAWRSDGCSTKWLIERGGRSTETAGDDADLSRHHLLCSLSSRHLCSFMGLLVVQGERVRPSSSSSSSSSSRRSGQSSSSRTDSRIRHSRAQQRRKNGVQSSELRAQRPNEPKSILEVTGEGAVRSESTDLAFSFRDDRELGRRGGWWRAPDLASCRVLRGGLVVGARERGGRGLLVSLRRGRTGGGGGGGCGGGAGSSCHLGAPGAWRRGEAYLLRTAVGVGRFLLFLVPMWRIGE</sequence>
<dbReference type="AlphaFoldDB" id="A0A2R6XHQ0"/>
<feature type="compositionally biased region" description="Low complexity" evidence="1">
    <location>
        <begin position="76"/>
        <end position="96"/>
    </location>
</feature>
<dbReference type="EMBL" id="KZ772686">
    <property type="protein sequence ID" value="PTQ45609.1"/>
    <property type="molecule type" value="Genomic_DNA"/>
</dbReference>